<evidence type="ECO:0000313" key="1">
    <source>
        <dbReference type="EMBL" id="KKN31788.1"/>
    </source>
</evidence>
<protein>
    <recommendedName>
        <fullName evidence="2">Lipoprotein</fullName>
    </recommendedName>
</protein>
<sequence length="46" mass="5401">MKARFEISKRIIILALILTICSGCRFAVYEPIDNYELKKQLLKNED</sequence>
<reference evidence="1" key="1">
    <citation type="journal article" date="2015" name="Nature">
        <title>Complex archaea that bridge the gap between prokaryotes and eukaryotes.</title>
        <authorList>
            <person name="Spang A."/>
            <person name="Saw J.H."/>
            <person name="Jorgensen S.L."/>
            <person name="Zaremba-Niedzwiedzka K."/>
            <person name="Martijn J."/>
            <person name="Lind A.E."/>
            <person name="van Eijk R."/>
            <person name="Schleper C."/>
            <person name="Guy L."/>
            <person name="Ettema T.J."/>
        </authorList>
    </citation>
    <scope>NUCLEOTIDE SEQUENCE</scope>
</reference>
<dbReference type="EMBL" id="LAZR01002302">
    <property type="protein sequence ID" value="KKN31788.1"/>
    <property type="molecule type" value="Genomic_DNA"/>
</dbReference>
<accession>A0A0F9SRN1</accession>
<name>A0A0F9SRN1_9ZZZZ</name>
<evidence type="ECO:0008006" key="2">
    <source>
        <dbReference type="Google" id="ProtNLM"/>
    </source>
</evidence>
<organism evidence="1">
    <name type="scientific">marine sediment metagenome</name>
    <dbReference type="NCBI Taxonomy" id="412755"/>
    <lineage>
        <taxon>unclassified sequences</taxon>
        <taxon>metagenomes</taxon>
        <taxon>ecological metagenomes</taxon>
    </lineage>
</organism>
<dbReference type="AlphaFoldDB" id="A0A0F9SRN1"/>
<comment type="caution">
    <text evidence="1">The sequence shown here is derived from an EMBL/GenBank/DDBJ whole genome shotgun (WGS) entry which is preliminary data.</text>
</comment>
<gene>
    <name evidence="1" type="ORF">LCGC14_0820410</name>
</gene>
<proteinExistence type="predicted"/>